<evidence type="ECO:0008006" key="3">
    <source>
        <dbReference type="Google" id="ProtNLM"/>
    </source>
</evidence>
<reference evidence="1 2" key="1">
    <citation type="submission" date="2022-05" db="EMBL/GenBank/DDBJ databases">
        <title>Microbulbifer sp. nov., isolated from sponge.</title>
        <authorList>
            <person name="Gao L."/>
        </authorList>
    </citation>
    <scope>NUCLEOTIDE SEQUENCE [LARGE SCALE GENOMIC DNA]</scope>
    <source>
        <strain evidence="1 2">MI-G</strain>
        <plasmid evidence="1 2">unnamed</plasmid>
    </source>
</reference>
<keyword evidence="1" id="KW-0614">Plasmid</keyword>
<dbReference type="Proteomes" id="UP001321520">
    <property type="component" value="Plasmid unnamed"/>
</dbReference>
<protein>
    <recommendedName>
        <fullName evidence="3">Transposase</fullName>
    </recommendedName>
</protein>
<geneLocation type="plasmid" evidence="1 2">
    <name>unnamed</name>
</geneLocation>
<proteinExistence type="predicted"/>
<evidence type="ECO:0000313" key="2">
    <source>
        <dbReference type="Proteomes" id="UP001321520"/>
    </source>
</evidence>
<dbReference type="EMBL" id="CP098024">
    <property type="protein sequence ID" value="WKD51686.1"/>
    <property type="molecule type" value="Genomic_DNA"/>
</dbReference>
<sequence>METVNPWDGLIGAIEPFYPNPQGTGRRPVGIKRMLRIYFLHNGFTCPISPS</sequence>
<dbReference type="RefSeq" id="WP_301419244.1">
    <property type="nucleotide sequence ID" value="NZ_CP098024.1"/>
</dbReference>
<gene>
    <name evidence="1" type="ORF">M8T91_18700</name>
</gene>
<organism evidence="1 2">
    <name type="scientific">Microbulbifer spongiae</name>
    <dbReference type="NCBI Taxonomy" id="2944933"/>
    <lineage>
        <taxon>Bacteria</taxon>
        <taxon>Pseudomonadati</taxon>
        <taxon>Pseudomonadota</taxon>
        <taxon>Gammaproteobacteria</taxon>
        <taxon>Cellvibrionales</taxon>
        <taxon>Microbulbiferaceae</taxon>
        <taxon>Microbulbifer</taxon>
    </lineage>
</organism>
<evidence type="ECO:0000313" key="1">
    <source>
        <dbReference type="EMBL" id="WKD51686.1"/>
    </source>
</evidence>
<keyword evidence="2" id="KW-1185">Reference proteome</keyword>
<accession>A0ABY9EGU5</accession>
<name>A0ABY9EGU5_9GAMM</name>